<keyword evidence="2" id="KW-1185">Reference proteome</keyword>
<name>A0A2P0VPA4_9VIRU</name>
<dbReference type="Proteomes" id="UP000244773">
    <property type="component" value="Segment"/>
</dbReference>
<evidence type="ECO:0000313" key="2">
    <source>
        <dbReference type="Proteomes" id="UP000244773"/>
    </source>
</evidence>
<gene>
    <name evidence="1" type="ORF">TetV_517</name>
</gene>
<reference evidence="1" key="1">
    <citation type="journal article" date="2018" name="Virology">
        <title>A giant virus infecting green algae encodes key fermentation genes.</title>
        <authorList>
            <person name="Schvarcz C.R."/>
            <person name="Steward G.F."/>
        </authorList>
    </citation>
    <scope>NUCLEOTIDE SEQUENCE [LARGE SCALE GENOMIC DNA]</scope>
</reference>
<dbReference type="EMBL" id="KY322437">
    <property type="protein sequence ID" value="AUF82599.1"/>
    <property type="molecule type" value="Genomic_DNA"/>
</dbReference>
<evidence type="ECO:0000313" key="1">
    <source>
        <dbReference type="EMBL" id="AUF82599.1"/>
    </source>
</evidence>
<protein>
    <submittedName>
        <fullName evidence="1">Uncharacterized protein</fullName>
    </submittedName>
</protein>
<sequence>MKKVMHRWINRKEKSIHVAVAFLKKSMIAYAQNNEVVHAEQMLIAKLQQMNIRKCGIEIMVIRFSNYHGARGMISLKESKPCKACSEALKKNSEKLNINYVCWSSNKGLIETKVKPCDL</sequence>
<proteinExistence type="predicted"/>
<accession>A0A2P0VPA4</accession>
<organism evidence="1">
    <name type="scientific">Tetraselmis virus 1</name>
    <dbReference type="NCBI Taxonomy" id="2060617"/>
    <lineage>
        <taxon>Viruses</taxon>
        <taxon>Varidnaviria</taxon>
        <taxon>Bamfordvirae</taxon>
        <taxon>Nucleocytoviricota</taxon>
        <taxon>Megaviricetes</taxon>
        <taxon>Imitervirales</taxon>
        <taxon>Allomimiviridae</taxon>
        <taxon>Oceanusvirus</taxon>
        <taxon>Oceanusvirus kaneohense</taxon>
    </lineage>
</organism>